<reference evidence="3 4" key="1">
    <citation type="journal article" date="2021" name="Elife">
        <title>Chloroplast acquisition without the gene transfer in kleptoplastic sea slugs, Plakobranchus ocellatus.</title>
        <authorList>
            <person name="Maeda T."/>
            <person name="Takahashi S."/>
            <person name="Yoshida T."/>
            <person name="Shimamura S."/>
            <person name="Takaki Y."/>
            <person name="Nagai Y."/>
            <person name="Toyoda A."/>
            <person name="Suzuki Y."/>
            <person name="Arimoto A."/>
            <person name="Ishii H."/>
            <person name="Satoh N."/>
            <person name="Nishiyama T."/>
            <person name="Hasebe M."/>
            <person name="Maruyama T."/>
            <person name="Minagawa J."/>
            <person name="Obokata J."/>
            <person name="Shigenobu S."/>
        </authorList>
    </citation>
    <scope>NUCLEOTIDE SEQUENCE [LARGE SCALE GENOMIC DNA]</scope>
</reference>
<keyword evidence="3" id="KW-0808">Transferase</keyword>
<protein>
    <submittedName>
        <fullName evidence="3">Reverse transcriptase</fullName>
    </submittedName>
</protein>
<keyword evidence="3" id="KW-0695">RNA-directed DNA polymerase</keyword>
<keyword evidence="1" id="KW-1133">Transmembrane helix</keyword>
<keyword evidence="1" id="KW-0812">Transmembrane</keyword>
<dbReference type="Proteomes" id="UP000735302">
    <property type="component" value="Unassembled WGS sequence"/>
</dbReference>
<sequence>MLEDFSNGSKMRFSTERYMTEWINLEVGISIGCTISPILFVLAMGVILRAAEESANPPDLDCGCYMPPLKAFVDDTTILCSKENKTLRMLLRLDALMNWIRMSFKQKKFRRLSIRKSKLDEDVYFKVASQDISRPITSLGRWYDSSLKDTKRGSEALQQASVGLQAIYKCGLPGKYRMWCLQFLLIPKPL</sequence>
<gene>
    <name evidence="3" type="ORF">PoB_007385400</name>
</gene>
<name>A0AAV4DSZ0_9GAST</name>
<dbReference type="GO" id="GO:0003964">
    <property type="term" value="F:RNA-directed DNA polymerase activity"/>
    <property type="evidence" value="ECO:0007669"/>
    <property type="project" value="UniProtKB-KW"/>
</dbReference>
<dbReference type="InterPro" id="IPR000477">
    <property type="entry name" value="RT_dom"/>
</dbReference>
<evidence type="ECO:0000259" key="2">
    <source>
        <dbReference type="Pfam" id="PF00078"/>
    </source>
</evidence>
<comment type="caution">
    <text evidence="3">The sequence shown here is derived from an EMBL/GenBank/DDBJ whole genome shotgun (WGS) entry which is preliminary data.</text>
</comment>
<dbReference type="Pfam" id="PF00078">
    <property type="entry name" value="RVT_1"/>
    <property type="match status" value="1"/>
</dbReference>
<feature type="domain" description="Reverse transcriptase" evidence="2">
    <location>
        <begin position="21"/>
        <end position="113"/>
    </location>
</feature>
<dbReference type="EMBL" id="BLXT01008305">
    <property type="protein sequence ID" value="GFO47349.1"/>
    <property type="molecule type" value="Genomic_DNA"/>
</dbReference>
<keyword evidence="3" id="KW-0548">Nucleotidyltransferase</keyword>
<keyword evidence="1" id="KW-0472">Membrane</keyword>
<accession>A0AAV4DSZ0</accession>
<organism evidence="3 4">
    <name type="scientific">Plakobranchus ocellatus</name>
    <dbReference type="NCBI Taxonomy" id="259542"/>
    <lineage>
        <taxon>Eukaryota</taxon>
        <taxon>Metazoa</taxon>
        <taxon>Spiralia</taxon>
        <taxon>Lophotrochozoa</taxon>
        <taxon>Mollusca</taxon>
        <taxon>Gastropoda</taxon>
        <taxon>Heterobranchia</taxon>
        <taxon>Euthyneura</taxon>
        <taxon>Panpulmonata</taxon>
        <taxon>Sacoglossa</taxon>
        <taxon>Placobranchoidea</taxon>
        <taxon>Plakobranchidae</taxon>
        <taxon>Plakobranchus</taxon>
    </lineage>
</organism>
<evidence type="ECO:0000313" key="3">
    <source>
        <dbReference type="EMBL" id="GFO47349.1"/>
    </source>
</evidence>
<evidence type="ECO:0000256" key="1">
    <source>
        <dbReference type="SAM" id="Phobius"/>
    </source>
</evidence>
<feature type="transmembrane region" description="Helical" evidence="1">
    <location>
        <begin position="27"/>
        <end position="48"/>
    </location>
</feature>
<dbReference type="AlphaFoldDB" id="A0AAV4DSZ0"/>
<evidence type="ECO:0000313" key="4">
    <source>
        <dbReference type="Proteomes" id="UP000735302"/>
    </source>
</evidence>
<proteinExistence type="predicted"/>
<keyword evidence="4" id="KW-1185">Reference proteome</keyword>